<keyword evidence="4" id="KW-1185">Reference proteome</keyword>
<accession>A0A0R3SBY5</accession>
<name>A0A0R3SBY5_HYMDI</name>
<evidence type="ECO:0000313" key="2">
    <source>
        <dbReference type="EMBL" id="VUZ56102.1"/>
    </source>
</evidence>
<sequence length="86" mass="10002">MQSVNSSVYTKPSAPVEIPDPATVEAITKYVLEFLHEQKSGKFFEPWYSERKCVFKWNEKTRVLCSRSVLPRKFDKLSYSVTLRPA</sequence>
<gene>
    <name evidence="1" type="ORF">HDID_LOCUS2037</name>
    <name evidence="2" type="ORF">WMSIL1_LOCUS13800</name>
</gene>
<dbReference type="Proteomes" id="UP000274504">
    <property type="component" value="Unassembled WGS sequence"/>
</dbReference>
<dbReference type="WBParaSite" id="HDID_0000203601-mRNA-1">
    <property type="protein sequence ID" value="HDID_0000203601-mRNA-1"/>
    <property type="gene ID" value="HDID_0000203601"/>
</dbReference>
<dbReference type="EMBL" id="CABIJS010000698">
    <property type="protein sequence ID" value="VUZ56102.1"/>
    <property type="molecule type" value="Genomic_DNA"/>
</dbReference>
<reference evidence="2 4" key="3">
    <citation type="submission" date="2019-07" db="EMBL/GenBank/DDBJ databases">
        <authorList>
            <person name="Jastrzebski P J."/>
            <person name="Paukszto L."/>
            <person name="Jastrzebski P J."/>
        </authorList>
    </citation>
    <scope>NUCLEOTIDE SEQUENCE [LARGE SCALE GENOMIC DNA]</scope>
    <source>
        <strain evidence="2 4">WMS-il1</strain>
    </source>
</reference>
<dbReference type="AlphaFoldDB" id="A0A0R3SBY5"/>
<evidence type="ECO:0000313" key="1">
    <source>
        <dbReference type="EMBL" id="VDL19498.1"/>
    </source>
</evidence>
<evidence type="ECO:0000313" key="3">
    <source>
        <dbReference type="Proteomes" id="UP000274504"/>
    </source>
</evidence>
<reference evidence="1 3" key="2">
    <citation type="submission" date="2018-11" db="EMBL/GenBank/DDBJ databases">
        <authorList>
            <consortium name="Pathogen Informatics"/>
        </authorList>
    </citation>
    <scope>NUCLEOTIDE SEQUENCE [LARGE SCALE GENOMIC DNA]</scope>
</reference>
<reference evidence="5" key="1">
    <citation type="submission" date="2017-02" db="UniProtKB">
        <authorList>
            <consortium name="WormBaseParasite"/>
        </authorList>
    </citation>
    <scope>IDENTIFICATION</scope>
</reference>
<protein>
    <submittedName>
        <fullName evidence="5">M18BP</fullName>
    </submittedName>
</protein>
<dbReference type="EMBL" id="UYSG01000448">
    <property type="protein sequence ID" value="VDL19498.1"/>
    <property type="molecule type" value="Genomic_DNA"/>
</dbReference>
<evidence type="ECO:0000313" key="5">
    <source>
        <dbReference type="WBParaSite" id="HDID_0000203601-mRNA-1"/>
    </source>
</evidence>
<dbReference type="Proteomes" id="UP000321570">
    <property type="component" value="Unassembled WGS sequence"/>
</dbReference>
<evidence type="ECO:0000313" key="4">
    <source>
        <dbReference type="Proteomes" id="UP000321570"/>
    </source>
</evidence>
<organism evidence="5">
    <name type="scientific">Hymenolepis diminuta</name>
    <name type="common">Rat tapeworm</name>
    <dbReference type="NCBI Taxonomy" id="6216"/>
    <lineage>
        <taxon>Eukaryota</taxon>
        <taxon>Metazoa</taxon>
        <taxon>Spiralia</taxon>
        <taxon>Lophotrochozoa</taxon>
        <taxon>Platyhelminthes</taxon>
        <taxon>Cestoda</taxon>
        <taxon>Eucestoda</taxon>
        <taxon>Cyclophyllidea</taxon>
        <taxon>Hymenolepididae</taxon>
        <taxon>Hymenolepis</taxon>
    </lineage>
</organism>
<proteinExistence type="predicted"/>